<sequence>MVMVVTTLVREAEEERERVRISLSRSTESDVDKEEEKERKKGRDSIGVKGGGQTTGGCRAMQAKKNWLLFGIDSVAKRSEKLRTTGC</sequence>
<dbReference type="EMBL" id="JAUESC010000001">
    <property type="protein sequence ID" value="KAK0608592.1"/>
    <property type="molecule type" value="Genomic_DNA"/>
</dbReference>
<accession>A0AA39W938</accession>
<evidence type="ECO:0000313" key="3">
    <source>
        <dbReference type="Proteomes" id="UP001168877"/>
    </source>
</evidence>
<organism evidence="2 3">
    <name type="scientific">Acer saccharum</name>
    <name type="common">Sugar maple</name>
    <dbReference type="NCBI Taxonomy" id="4024"/>
    <lineage>
        <taxon>Eukaryota</taxon>
        <taxon>Viridiplantae</taxon>
        <taxon>Streptophyta</taxon>
        <taxon>Embryophyta</taxon>
        <taxon>Tracheophyta</taxon>
        <taxon>Spermatophyta</taxon>
        <taxon>Magnoliopsida</taxon>
        <taxon>eudicotyledons</taxon>
        <taxon>Gunneridae</taxon>
        <taxon>Pentapetalae</taxon>
        <taxon>rosids</taxon>
        <taxon>malvids</taxon>
        <taxon>Sapindales</taxon>
        <taxon>Sapindaceae</taxon>
        <taxon>Hippocastanoideae</taxon>
        <taxon>Acereae</taxon>
        <taxon>Acer</taxon>
    </lineage>
</organism>
<dbReference type="AlphaFoldDB" id="A0AA39W938"/>
<comment type="caution">
    <text evidence="2">The sequence shown here is derived from an EMBL/GenBank/DDBJ whole genome shotgun (WGS) entry which is preliminary data.</text>
</comment>
<dbReference type="Proteomes" id="UP001168877">
    <property type="component" value="Unassembled WGS sequence"/>
</dbReference>
<evidence type="ECO:0000313" key="2">
    <source>
        <dbReference type="EMBL" id="KAK0608592.1"/>
    </source>
</evidence>
<gene>
    <name evidence="2" type="ORF">LWI29_032989</name>
</gene>
<feature type="region of interest" description="Disordered" evidence="1">
    <location>
        <begin position="16"/>
        <end position="59"/>
    </location>
</feature>
<feature type="compositionally biased region" description="Basic and acidic residues" evidence="1">
    <location>
        <begin position="27"/>
        <end position="46"/>
    </location>
</feature>
<protein>
    <submittedName>
        <fullName evidence="2">Uncharacterized protein</fullName>
    </submittedName>
</protein>
<name>A0AA39W938_ACESA</name>
<proteinExistence type="predicted"/>
<reference evidence="2" key="1">
    <citation type="journal article" date="2022" name="Plant J.">
        <title>Strategies of tolerance reflected in two North American maple genomes.</title>
        <authorList>
            <person name="McEvoy S.L."/>
            <person name="Sezen U.U."/>
            <person name="Trouern-Trend A."/>
            <person name="McMahon S.M."/>
            <person name="Schaberg P.G."/>
            <person name="Yang J."/>
            <person name="Wegrzyn J.L."/>
            <person name="Swenson N.G."/>
        </authorList>
    </citation>
    <scope>NUCLEOTIDE SEQUENCE</scope>
    <source>
        <strain evidence="2">NS2018</strain>
    </source>
</reference>
<keyword evidence="3" id="KW-1185">Reference proteome</keyword>
<reference evidence="2" key="2">
    <citation type="submission" date="2023-06" db="EMBL/GenBank/DDBJ databases">
        <authorList>
            <person name="Swenson N.G."/>
            <person name="Wegrzyn J.L."/>
            <person name="Mcevoy S.L."/>
        </authorList>
    </citation>
    <scope>NUCLEOTIDE SEQUENCE</scope>
    <source>
        <strain evidence="2">NS2018</strain>
        <tissue evidence="2">Leaf</tissue>
    </source>
</reference>
<evidence type="ECO:0000256" key="1">
    <source>
        <dbReference type="SAM" id="MobiDB-lite"/>
    </source>
</evidence>